<dbReference type="InterPro" id="IPR028037">
    <property type="entry name" value="Antitoxin_Rv0909/MT0933"/>
</dbReference>
<dbReference type="Proteomes" id="UP001141259">
    <property type="component" value="Unassembled WGS sequence"/>
</dbReference>
<dbReference type="EMBL" id="JANYMP010000010">
    <property type="protein sequence ID" value="MCS7479546.1"/>
    <property type="molecule type" value="Genomic_DNA"/>
</dbReference>
<dbReference type="Gene3D" id="1.10.287.700">
    <property type="entry name" value="Helix hairpin bin"/>
    <property type="match status" value="1"/>
</dbReference>
<feature type="compositionally biased region" description="Basic and acidic residues" evidence="1">
    <location>
        <begin position="16"/>
        <end position="41"/>
    </location>
</feature>
<keyword evidence="3" id="KW-1185">Reference proteome</keyword>
<gene>
    <name evidence="2" type="ORF">NZH93_22015</name>
</gene>
<accession>A0A9X2VN22</accession>
<sequence length="65" mass="6927">MGIGDKFDALKDKAKEALGDHGDKVDQGIDKAGDFADEKTGGKYAGQVDQGQQKAKEGLDRFGQQ</sequence>
<evidence type="ECO:0000313" key="2">
    <source>
        <dbReference type="EMBL" id="MCS7479546.1"/>
    </source>
</evidence>
<feature type="region of interest" description="Disordered" evidence="1">
    <location>
        <begin position="16"/>
        <end position="65"/>
    </location>
</feature>
<evidence type="ECO:0000313" key="3">
    <source>
        <dbReference type="Proteomes" id="UP001141259"/>
    </source>
</evidence>
<evidence type="ECO:0000256" key="1">
    <source>
        <dbReference type="SAM" id="MobiDB-lite"/>
    </source>
</evidence>
<feature type="compositionally biased region" description="Basic and acidic residues" evidence="1">
    <location>
        <begin position="54"/>
        <end position="65"/>
    </location>
</feature>
<dbReference type="RefSeq" id="WP_259625042.1">
    <property type="nucleotide sequence ID" value="NZ_JANYMP010000010.1"/>
</dbReference>
<protein>
    <submittedName>
        <fullName evidence="2">Antitoxin</fullName>
    </submittedName>
</protein>
<organism evidence="2 3">
    <name type="scientific">Umezawaea endophytica</name>
    <dbReference type="NCBI Taxonomy" id="1654476"/>
    <lineage>
        <taxon>Bacteria</taxon>
        <taxon>Bacillati</taxon>
        <taxon>Actinomycetota</taxon>
        <taxon>Actinomycetes</taxon>
        <taxon>Pseudonocardiales</taxon>
        <taxon>Pseudonocardiaceae</taxon>
        <taxon>Umezawaea</taxon>
    </lineage>
</organism>
<proteinExistence type="predicted"/>
<name>A0A9X2VN22_9PSEU</name>
<dbReference type="Pfam" id="PF14013">
    <property type="entry name" value="MT0933_antitox"/>
    <property type="match status" value="1"/>
</dbReference>
<comment type="caution">
    <text evidence="2">The sequence shown here is derived from an EMBL/GenBank/DDBJ whole genome shotgun (WGS) entry which is preliminary data.</text>
</comment>
<reference evidence="2" key="1">
    <citation type="submission" date="2022-08" db="EMBL/GenBank/DDBJ databases">
        <authorList>
            <person name="Tistechok S."/>
            <person name="Samborskyy M."/>
            <person name="Roman I."/>
        </authorList>
    </citation>
    <scope>NUCLEOTIDE SEQUENCE</scope>
    <source>
        <strain evidence="2">DSM 103496</strain>
    </source>
</reference>
<dbReference type="AlphaFoldDB" id="A0A9X2VN22"/>